<evidence type="ECO:0000256" key="2">
    <source>
        <dbReference type="ARBA" id="ARBA00022777"/>
    </source>
</evidence>
<dbReference type="InterPro" id="IPR011006">
    <property type="entry name" value="CheY-like_superfamily"/>
</dbReference>
<dbReference type="GO" id="GO:0003723">
    <property type="term" value="F:RNA binding"/>
    <property type="evidence" value="ECO:0007669"/>
    <property type="project" value="InterPro"/>
</dbReference>
<dbReference type="InterPro" id="IPR036388">
    <property type="entry name" value="WH-like_DNA-bd_sf"/>
</dbReference>
<dbReference type="SMART" id="SM00065">
    <property type="entry name" value="GAF"/>
    <property type="match status" value="1"/>
</dbReference>
<dbReference type="STRING" id="530584.SAMN05421630_10215"/>
<dbReference type="EMBL" id="FMZE01000002">
    <property type="protein sequence ID" value="SDC41665.1"/>
    <property type="molecule type" value="Genomic_DNA"/>
</dbReference>
<dbReference type="SUPFAM" id="SSF55781">
    <property type="entry name" value="GAF domain-like"/>
    <property type="match status" value="1"/>
</dbReference>
<dbReference type="Gene3D" id="1.10.10.10">
    <property type="entry name" value="Winged helix-like DNA-binding domain superfamily/Winged helix DNA-binding domain"/>
    <property type="match status" value="1"/>
</dbReference>
<reference evidence="5 6" key="1">
    <citation type="submission" date="2016-10" db="EMBL/GenBank/DDBJ databases">
        <authorList>
            <person name="de Groot N.N."/>
        </authorList>
    </citation>
    <scope>NUCLEOTIDE SEQUENCE [LARGE SCALE GENOMIC DNA]</scope>
    <source>
        <strain evidence="5 6">CGMCC 4.5506</strain>
    </source>
</reference>
<evidence type="ECO:0000256" key="1">
    <source>
        <dbReference type="ARBA" id="ARBA00022679"/>
    </source>
</evidence>
<evidence type="ECO:0000256" key="3">
    <source>
        <dbReference type="ARBA" id="ARBA00023015"/>
    </source>
</evidence>
<dbReference type="PROSITE" id="PS50921">
    <property type="entry name" value="ANTAR"/>
    <property type="match status" value="1"/>
</dbReference>
<evidence type="ECO:0000313" key="6">
    <source>
        <dbReference type="Proteomes" id="UP000199494"/>
    </source>
</evidence>
<dbReference type="InterPro" id="IPR003018">
    <property type="entry name" value="GAF"/>
</dbReference>
<organism evidence="5 6">
    <name type="scientific">Prauserella marina</name>
    <dbReference type="NCBI Taxonomy" id="530584"/>
    <lineage>
        <taxon>Bacteria</taxon>
        <taxon>Bacillati</taxon>
        <taxon>Actinomycetota</taxon>
        <taxon>Actinomycetes</taxon>
        <taxon>Pseudonocardiales</taxon>
        <taxon>Pseudonocardiaceae</taxon>
        <taxon>Prauserella</taxon>
    </lineage>
</organism>
<dbReference type="InterPro" id="IPR029016">
    <property type="entry name" value="GAF-like_dom_sf"/>
</dbReference>
<dbReference type="PIRSF" id="PIRSF036625">
    <property type="entry name" value="GAF_ANTAR"/>
    <property type="match status" value="1"/>
</dbReference>
<evidence type="ECO:0000313" key="5">
    <source>
        <dbReference type="EMBL" id="SDC41665.1"/>
    </source>
</evidence>
<dbReference type="GO" id="GO:0016301">
    <property type="term" value="F:kinase activity"/>
    <property type="evidence" value="ECO:0007669"/>
    <property type="project" value="UniProtKB-KW"/>
</dbReference>
<dbReference type="Pfam" id="PF13185">
    <property type="entry name" value="GAF_2"/>
    <property type="match status" value="1"/>
</dbReference>
<dbReference type="RefSeq" id="WP_091799072.1">
    <property type="nucleotide sequence ID" value="NZ_CP016353.1"/>
</dbReference>
<keyword evidence="6" id="KW-1185">Reference proteome</keyword>
<dbReference type="SMART" id="SM01012">
    <property type="entry name" value="ANTAR"/>
    <property type="match status" value="1"/>
</dbReference>
<keyword evidence="3" id="KW-0805">Transcription regulation</keyword>
<evidence type="ECO:0000256" key="4">
    <source>
        <dbReference type="ARBA" id="ARBA00023163"/>
    </source>
</evidence>
<dbReference type="InterPro" id="IPR005561">
    <property type="entry name" value="ANTAR"/>
</dbReference>
<keyword evidence="1" id="KW-0808">Transferase</keyword>
<proteinExistence type="predicted"/>
<dbReference type="InterPro" id="IPR012074">
    <property type="entry name" value="GAF_ANTAR"/>
</dbReference>
<dbReference type="Pfam" id="PF03861">
    <property type="entry name" value="ANTAR"/>
    <property type="match status" value="1"/>
</dbReference>
<dbReference type="OrthoDB" id="3683444at2"/>
<dbReference type="Gene3D" id="3.30.450.40">
    <property type="match status" value="1"/>
</dbReference>
<dbReference type="Proteomes" id="UP000199494">
    <property type="component" value="Unassembled WGS sequence"/>
</dbReference>
<gene>
    <name evidence="5" type="ORF">SAMN05421630_10215</name>
</gene>
<name>A0A1G6LFX5_9PSEU</name>
<dbReference type="SUPFAM" id="SSF52172">
    <property type="entry name" value="CheY-like"/>
    <property type="match status" value="1"/>
</dbReference>
<keyword evidence="4" id="KW-0804">Transcription</keyword>
<sequence length="256" mass="27381">MTHTPESLTEPSRDRERRVSRTFVSLADTLVADFDISDFLHMLTEKCIDLLDVSAAGVILLAPDGSLRVAATSSQRAELLGLFAVETDDGPCVDCARSGSAVSCPDLATQTHRWPRFTTAAEECGFRAAQALPMRLREQAVGVLTLLNTTPGGAGRGDLELGQALADIATIGILQQRTIERGDQLTGQLQTALRSRVVIEQAKGVLAEHGAVSMDEAFAQLRGYARAHNRRLTDLARTVAGGTGDLAAILKHPRPS</sequence>
<accession>A0A1G6LFX5</accession>
<dbReference type="AlphaFoldDB" id="A0A1G6LFX5"/>
<keyword evidence="2" id="KW-0418">Kinase</keyword>
<protein>
    <submittedName>
        <fullName evidence="5">GAF domain-containing protein</fullName>
    </submittedName>
</protein>